<keyword evidence="3" id="KW-1133">Transmembrane helix</keyword>
<dbReference type="Proteomes" id="UP000770661">
    <property type="component" value="Unassembled WGS sequence"/>
</dbReference>
<reference evidence="5" key="1">
    <citation type="submission" date="2020-07" db="EMBL/GenBank/DDBJ databases">
        <title>The High-quality genome of the commercially important snow crab, Chionoecetes opilio.</title>
        <authorList>
            <person name="Jeong J.-H."/>
            <person name="Ryu S."/>
        </authorList>
    </citation>
    <scope>NUCLEOTIDE SEQUENCE</scope>
    <source>
        <strain evidence="5">MADBK_172401_WGS</strain>
        <tissue evidence="5">Digestive gland</tissue>
    </source>
</reference>
<name>A0A8J5CWI1_CHIOP</name>
<organism evidence="5 6">
    <name type="scientific">Chionoecetes opilio</name>
    <name type="common">Atlantic snow crab</name>
    <name type="synonym">Cancer opilio</name>
    <dbReference type="NCBI Taxonomy" id="41210"/>
    <lineage>
        <taxon>Eukaryota</taxon>
        <taxon>Metazoa</taxon>
        <taxon>Ecdysozoa</taxon>
        <taxon>Arthropoda</taxon>
        <taxon>Crustacea</taxon>
        <taxon>Multicrustacea</taxon>
        <taxon>Malacostraca</taxon>
        <taxon>Eumalacostraca</taxon>
        <taxon>Eucarida</taxon>
        <taxon>Decapoda</taxon>
        <taxon>Pleocyemata</taxon>
        <taxon>Brachyura</taxon>
        <taxon>Eubrachyura</taxon>
        <taxon>Majoidea</taxon>
        <taxon>Majidae</taxon>
        <taxon>Chionoecetes</taxon>
    </lineage>
</organism>
<dbReference type="PANTHER" id="PTHR43730:SF1">
    <property type="entry name" value="BETA-MANNOSIDASE"/>
    <property type="match status" value="1"/>
</dbReference>
<evidence type="ECO:0000313" key="6">
    <source>
        <dbReference type="Proteomes" id="UP000770661"/>
    </source>
</evidence>
<evidence type="ECO:0000256" key="2">
    <source>
        <dbReference type="ARBA" id="ARBA00023295"/>
    </source>
</evidence>
<keyword evidence="3" id="KW-0472">Membrane</keyword>
<dbReference type="InterPro" id="IPR054593">
    <property type="entry name" value="Beta-mannosidase-like_N2"/>
</dbReference>
<dbReference type="GO" id="GO:0006516">
    <property type="term" value="P:glycoprotein catabolic process"/>
    <property type="evidence" value="ECO:0007669"/>
    <property type="project" value="TreeGrafter"/>
</dbReference>
<keyword evidence="1" id="KW-0378">Hydrolase</keyword>
<keyword evidence="6" id="KW-1185">Reference proteome</keyword>
<keyword evidence="2" id="KW-0326">Glycosidase</keyword>
<evidence type="ECO:0000259" key="4">
    <source>
        <dbReference type="Pfam" id="PF22666"/>
    </source>
</evidence>
<evidence type="ECO:0000256" key="3">
    <source>
        <dbReference type="SAM" id="Phobius"/>
    </source>
</evidence>
<accession>A0A8J5CWI1</accession>
<dbReference type="OrthoDB" id="2866996at2759"/>
<protein>
    <submittedName>
        <fullName evidence="5">Beta-mannosidase</fullName>
    </submittedName>
</protein>
<dbReference type="InterPro" id="IPR008979">
    <property type="entry name" value="Galactose-bd-like_sf"/>
</dbReference>
<dbReference type="SUPFAM" id="SSF49785">
    <property type="entry name" value="Galactose-binding domain-like"/>
    <property type="match status" value="1"/>
</dbReference>
<gene>
    <name evidence="5" type="primary">MANBA_1</name>
    <name evidence="5" type="ORF">GWK47_047335</name>
</gene>
<dbReference type="EMBL" id="JACEEZ010011952">
    <property type="protein sequence ID" value="KAG0721007.1"/>
    <property type="molecule type" value="Genomic_DNA"/>
</dbReference>
<dbReference type="InterPro" id="IPR050887">
    <property type="entry name" value="Beta-mannosidase_GH2"/>
</dbReference>
<dbReference type="Gene3D" id="2.60.120.260">
    <property type="entry name" value="Galactose-binding domain-like"/>
    <property type="match status" value="1"/>
</dbReference>
<proteinExistence type="predicted"/>
<keyword evidence="3" id="KW-0812">Transmembrane</keyword>
<evidence type="ECO:0000313" key="5">
    <source>
        <dbReference type="EMBL" id="KAG0721007.1"/>
    </source>
</evidence>
<dbReference type="GO" id="GO:0004567">
    <property type="term" value="F:beta-mannosidase activity"/>
    <property type="evidence" value="ECO:0007669"/>
    <property type="project" value="TreeGrafter"/>
</dbReference>
<dbReference type="Pfam" id="PF22666">
    <property type="entry name" value="Glyco_hydro_2_N2"/>
    <property type="match status" value="1"/>
</dbReference>
<comment type="caution">
    <text evidence="5">The sequence shown here is derived from an EMBL/GenBank/DDBJ whole genome shotgun (WGS) entry which is preliminary data.</text>
</comment>
<evidence type="ECO:0000256" key="1">
    <source>
        <dbReference type="ARBA" id="ARBA00022801"/>
    </source>
</evidence>
<dbReference type="PANTHER" id="PTHR43730">
    <property type="entry name" value="BETA-MANNOSIDASE"/>
    <property type="match status" value="1"/>
</dbReference>
<sequence>MTPNPLTRELEARREGAWWRVYALPLVCLVLMSGATAYLAYAAFVSTHPRPHSIIIIPSNWSLHIANKSISVGGQVPGGVYTDLLAANVLNAGDFYYRYNDMDYRWVSKENWTYSTVMQVGGGVLNHSRVALVFEGLDTAAEVFLNDQEVGKANNMFTRYIFDVKNHLQVVFTGSGNVD</sequence>
<feature type="domain" description="Beta-mannosidase-like galactose-binding" evidence="4">
    <location>
        <begin position="61"/>
        <end position="169"/>
    </location>
</feature>
<feature type="transmembrane region" description="Helical" evidence="3">
    <location>
        <begin position="21"/>
        <end position="44"/>
    </location>
</feature>
<dbReference type="AlphaFoldDB" id="A0A8J5CWI1"/>